<gene>
    <name evidence="7" type="ORF">NSE01_20500</name>
</gene>
<protein>
    <recommendedName>
        <fullName evidence="6">Dioxygenase</fullName>
        <ecNumber evidence="6">1.13.11.-</ecNumber>
    </recommendedName>
</protein>
<dbReference type="Proteomes" id="UP000321464">
    <property type="component" value="Unassembled WGS sequence"/>
</dbReference>
<name>A0A512AKJ3_9SPHN</name>
<feature type="binding site" evidence="5">
    <location>
        <position position="296"/>
    </location>
    <ligand>
        <name>Fe cation</name>
        <dbReference type="ChEBI" id="CHEBI:24875"/>
        <note>catalytic</note>
    </ligand>
</feature>
<dbReference type="GO" id="GO:0046872">
    <property type="term" value="F:metal ion binding"/>
    <property type="evidence" value="ECO:0007669"/>
    <property type="project" value="UniProtKB-KW"/>
</dbReference>
<dbReference type="EC" id="1.13.11.-" evidence="6"/>
<evidence type="ECO:0000256" key="1">
    <source>
        <dbReference type="ARBA" id="ARBA00006787"/>
    </source>
</evidence>
<sequence>MASIVETTIRNVVTKGVETVATINRKRQPKDRKHTFLGGIHTPVTEERTITDLAVTGLIPPELSGRYVRIGPNPFKPDPRGHHWFVGDGMVHGVCIRNGKAEWYRNRYIRSRKLEAAGGPSAAPGPRLAPDFDTVNTNVIQHGGKTYALVEAGSFPVELSHELESVAYTDLEGTLRVPFTAHPHEDPRTGELHAITYAGMVHDKVWYIRVSPEGNVTREVAISVEHGPSIHECSITANYVLVFDLPVTFSMSAVMGGASFPYRWNPDHKARVGLLPRDGGAEDVIWCEVDPLYVFHVSNSYEADDGSVVVDLCAYETMFEAGKSGSVDGPAGKPLGLERWTIDPMARTVSRRTIDAAPQEFPRPDERFFGQPYRYAWSMGLATEAEDFIGDAPIFAFDLETGERTVRDFGPGKVPGEFVFMPRSADAPEGQGWLMGYVIDAAAQTTDLVILDAQNIAAEAVATVHIPCRIPPGFHGNWLAD</sequence>
<evidence type="ECO:0000313" key="7">
    <source>
        <dbReference type="EMBL" id="GEO00218.1"/>
    </source>
</evidence>
<dbReference type="OrthoDB" id="6636843at2"/>
<dbReference type="GO" id="GO:0010436">
    <property type="term" value="F:carotenoid dioxygenase activity"/>
    <property type="evidence" value="ECO:0007669"/>
    <property type="project" value="TreeGrafter"/>
</dbReference>
<evidence type="ECO:0000256" key="4">
    <source>
        <dbReference type="ARBA" id="ARBA00023004"/>
    </source>
</evidence>
<keyword evidence="3 6" id="KW-0560">Oxidoreductase</keyword>
<feature type="binding site" evidence="5">
    <location>
        <position position="231"/>
    </location>
    <ligand>
        <name>Fe cation</name>
        <dbReference type="ChEBI" id="CHEBI:24875"/>
        <note>catalytic</note>
    </ligand>
</feature>
<evidence type="ECO:0000256" key="3">
    <source>
        <dbReference type="ARBA" id="ARBA00023002"/>
    </source>
</evidence>
<evidence type="ECO:0000256" key="6">
    <source>
        <dbReference type="RuleBase" id="RU364048"/>
    </source>
</evidence>
<dbReference type="GO" id="GO:0016121">
    <property type="term" value="P:carotene catabolic process"/>
    <property type="evidence" value="ECO:0007669"/>
    <property type="project" value="TreeGrafter"/>
</dbReference>
<dbReference type="InterPro" id="IPR004294">
    <property type="entry name" value="Carotenoid_Oase"/>
</dbReference>
<dbReference type="RefSeq" id="WP_147159521.1">
    <property type="nucleotide sequence ID" value="NZ_BJYR01000013.1"/>
</dbReference>
<keyword evidence="8" id="KW-1185">Reference proteome</keyword>
<dbReference type="PANTHER" id="PTHR10543">
    <property type="entry name" value="BETA-CAROTENE DIOXYGENASE"/>
    <property type="match status" value="1"/>
</dbReference>
<evidence type="ECO:0000256" key="2">
    <source>
        <dbReference type="ARBA" id="ARBA00022723"/>
    </source>
</evidence>
<keyword evidence="4 5" id="KW-0408">Iron</keyword>
<reference evidence="7 8" key="1">
    <citation type="submission" date="2019-07" db="EMBL/GenBank/DDBJ databases">
        <title>Whole genome shotgun sequence of Novosphingobium sediminis NBRC 106119.</title>
        <authorList>
            <person name="Hosoyama A."/>
            <person name="Uohara A."/>
            <person name="Ohji S."/>
            <person name="Ichikawa N."/>
        </authorList>
    </citation>
    <scope>NUCLEOTIDE SEQUENCE [LARGE SCALE GENOMIC DNA]</scope>
    <source>
        <strain evidence="7 8">NBRC 106119</strain>
    </source>
</reference>
<feature type="binding site" evidence="5">
    <location>
        <position position="475"/>
    </location>
    <ligand>
        <name>Fe cation</name>
        <dbReference type="ChEBI" id="CHEBI:24875"/>
        <note>catalytic</note>
    </ligand>
</feature>
<dbReference type="Pfam" id="PF03055">
    <property type="entry name" value="RPE65"/>
    <property type="match status" value="1"/>
</dbReference>
<evidence type="ECO:0000256" key="5">
    <source>
        <dbReference type="PIRSR" id="PIRSR604294-1"/>
    </source>
</evidence>
<keyword evidence="6 7" id="KW-0223">Dioxygenase</keyword>
<comment type="similarity">
    <text evidence="1 6">Belongs to the carotenoid oxygenase family.</text>
</comment>
<evidence type="ECO:0000313" key="8">
    <source>
        <dbReference type="Proteomes" id="UP000321464"/>
    </source>
</evidence>
<accession>A0A512AKJ3</accession>
<comment type="caution">
    <text evidence="7">The sequence shown here is derived from an EMBL/GenBank/DDBJ whole genome shotgun (WGS) entry which is preliminary data.</text>
</comment>
<feature type="binding site" evidence="5">
    <location>
        <position position="182"/>
    </location>
    <ligand>
        <name>Fe cation</name>
        <dbReference type="ChEBI" id="CHEBI:24875"/>
        <note>catalytic</note>
    </ligand>
</feature>
<proteinExistence type="inferred from homology"/>
<dbReference type="PANTHER" id="PTHR10543:SF89">
    <property type="entry name" value="CAROTENOID 9,10(9',10')-CLEAVAGE DIOXYGENASE 1"/>
    <property type="match status" value="1"/>
</dbReference>
<organism evidence="7 8">
    <name type="scientific">Novosphingobium sediminis</name>
    <dbReference type="NCBI Taxonomy" id="707214"/>
    <lineage>
        <taxon>Bacteria</taxon>
        <taxon>Pseudomonadati</taxon>
        <taxon>Pseudomonadota</taxon>
        <taxon>Alphaproteobacteria</taxon>
        <taxon>Sphingomonadales</taxon>
        <taxon>Sphingomonadaceae</taxon>
        <taxon>Novosphingobium</taxon>
    </lineage>
</organism>
<dbReference type="EMBL" id="BJYR01000013">
    <property type="protein sequence ID" value="GEO00218.1"/>
    <property type="molecule type" value="Genomic_DNA"/>
</dbReference>
<comment type="cofactor">
    <cofactor evidence="5 6">
        <name>Fe(2+)</name>
        <dbReference type="ChEBI" id="CHEBI:29033"/>
    </cofactor>
    <text evidence="5 6">Binds 1 Fe(2+) ion per subunit.</text>
</comment>
<keyword evidence="2 5" id="KW-0479">Metal-binding</keyword>
<dbReference type="AlphaFoldDB" id="A0A512AKJ3"/>